<comment type="caution">
    <text evidence="1">The sequence shown here is derived from an EMBL/GenBank/DDBJ whole genome shotgun (WGS) entry which is preliminary data.</text>
</comment>
<dbReference type="Gene3D" id="2.40.128.20">
    <property type="match status" value="1"/>
</dbReference>
<proteinExistence type="predicted"/>
<sequence length="137" mass="15352">MDKKAVISISSIQEGRKEDAIEVLTPGNFTKHQNGYSAEYDETKISGMEGTTTKIEISPEKLMLIREGTTTTKMEFEKNNKCTTMYTTQYGSLELVIETKNLDIDIDDNGGNIFINYNMLIGGVQTEKTELKINIKA</sequence>
<dbReference type="Pfam" id="PF09148">
    <property type="entry name" value="DUF1934"/>
    <property type="match status" value="1"/>
</dbReference>
<dbReference type="SUPFAM" id="SSF50814">
    <property type="entry name" value="Lipocalins"/>
    <property type="match status" value="1"/>
</dbReference>
<dbReference type="OrthoDB" id="1680906at2"/>
<reference evidence="1 2" key="1">
    <citation type="submission" date="2017-03" db="EMBL/GenBank/DDBJ databases">
        <title>Genome sequence of Clostridium oryzae DSM 28571.</title>
        <authorList>
            <person name="Poehlein A."/>
            <person name="Daniel R."/>
        </authorList>
    </citation>
    <scope>NUCLEOTIDE SEQUENCE [LARGE SCALE GENOMIC DNA]</scope>
    <source>
        <strain evidence="1 2">DSM 28571</strain>
    </source>
</reference>
<accession>A0A1V4ITZ4</accession>
<dbReference type="EMBL" id="MZGV01000009">
    <property type="protein sequence ID" value="OPJ63406.1"/>
    <property type="molecule type" value="Genomic_DNA"/>
</dbReference>
<dbReference type="STRING" id="1450648.CLORY_11880"/>
<dbReference type="InterPro" id="IPR015231">
    <property type="entry name" value="DUF1934"/>
</dbReference>
<name>A0A1V4ITZ4_9CLOT</name>
<evidence type="ECO:0000313" key="2">
    <source>
        <dbReference type="Proteomes" id="UP000190080"/>
    </source>
</evidence>
<dbReference type="InterPro" id="IPR012674">
    <property type="entry name" value="Calycin"/>
</dbReference>
<keyword evidence="2" id="KW-1185">Reference proteome</keyword>
<evidence type="ECO:0000313" key="1">
    <source>
        <dbReference type="EMBL" id="OPJ63406.1"/>
    </source>
</evidence>
<organism evidence="1 2">
    <name type="scientific">Clostridium oryzae</name>
    <dbReference type="NCBI Taxonomy" id="1450648"/>
    <lineage>
        <taxon>Bacteria</taxon>
        <taxon>Bacillati</taxon>
        <taxon>Bacillota</taxon>
        <taxon>Clostridia</taxon>
        <taxon>Eubacteriales</taxon>
        <taxon>Clostridiaceae</taxon>
        <taxon>Clostridium</taxon>
    </lineage>
</organism>
<dbReference type="Proteomes" id="UP000190080">
    <property type="component" value="Unassembled WGS sequence"/>
</dbReference>
<gene>
    <name evidence="1" type="primary">ywiB</name>
    <name evidence="1" type="ORF">CLORY_11880</name>
</gene>
<dbReference type="RefSeq" id="WP_079422611.1">
    <property type="nucleotide sequence ID" value="NZ_MZGV01000009.1"/>
</dbReference>
<protein>
    <submittedName>
        <fullName evidence="1">Putative beta-barrel protein YwiB</fullName>
    </submittedName>
</protein>
<dbReference type="AlphaFoldDB" id="A0A1V4ITZ4"/>